<dbReference type="GO" id="GO:0052855">
    <property type="term" value="F:ADP-dependent NAD(P)H-hydrate dehydratase activity"/>
    <property type="evidence" value="ECO:0007669"/>
    <property type="project" value="UniProtKB-EC"/>
</dbReference>
<dbReference type="PROSITE" id="PS51385">
    <property type="entry name" value="YJEF_N"/>
    <property type="match status" value="1"/>
</dbReference>
<dbReference type="GO" id="GO:0110051">
    <property type="term" value="P:metabolite repair"/>
    <property type="evidence" value="ECO:0007669"/>
    <property type="project" value="TreeGrafter"/>
</dbReference>
<dbReference type="GO" id="GO:0052856">
    <property type="term" value="F:NAD(P)HX epimerase activity"/>
    <property type="evidence" value="ECO:0007669"/>
    <property type="project" value="UniProtKB-EC"/>
</dbReference>
<evidence type="ECO:0000256" key="10">
    <source>
        <dbReference type="ARBA" id="ARBA00022840"/>
    </source>
</evidence>
<evidence type="ECO:0000256" key="17">
    <source>
        <dbReference type="ARBA" id="ARBA00025153"/>
    </source>
</evidence>
<dbReference type="Pfam" id="PF03853">
    <property type="entry name" value="YjeF_N"/>
    <property type="match status" value="1"/>
</dbReference>
<evidence type="ECO:0000256" key="13">
    <source>
        <dbReference type="ARBA" id="ARBA00023027"/>
    </source>
</evidence>
<evidence type="ECO:0000256" key="6">
    <source>
        <dbReference type="ARBA" id="ARBA00012228"/>
    </source>
</evidence>
<dbReference type="NCBIfam" id="TIGR00197">
    <property type="entry name" value="yjeF_nterm"/>
    <property type="match status" value="1"/>
</dbReference>
<evidence type="ECO:0000256" key="1">
    <source>
        <dbReference type="ARBA" id="ARBA00000013"/>
    </source>
</evidence>
<keyword evidence="13" id="KW-0520">NAD</keyword>
<keyword evidence="8" id="KW-0479">Metal-binding</keyword>
<sequence length="515" mass="54665">MKLLNSREMREIDYQAINDYGIPGIVLMENAGIRTVEVVEDLLESRRGKNVIVLVGKGNNGGDGLVIARHLLNSGVNVETFLLAFPDEMTADSYTNYKVLSKLNSNIYQLSGQDDLDKLMLALISGDLVVDAIYGNGFKGCLSEFEARIAKMVNWSNLPVVAVDVPSGVEADTGKVYGEAIKATHTVTFALPKLGLIFEPGREYTGTLSVADISIPRILLEDKKLKKNLINEDIIRPLIKPRPAESHKGSYGHVLVIGGAPGLTGAVIMSAYAALKTGAGLVTAAVPESLLPIVESHLMEVMTAPLVENTQGYISLEALPAIENLLGTASVCVIGPGMSGYPEGNAVLRFVLERSGIPLVIDADGLNALQHDTGVLKGRQVPVVLTPHPGEMARLTGKSIEEIQLNRLDIATHYAQEWGVTLVLKGNKTVIADPSGNIYINITGNPGMATAGSGDVLCGMITGLIAQGLKPQDAAVAGVYFHGLAGDLSKENKGERGIVAGDIIDAIADTISRFE</sequence>
<reference evidence="23" key="1">
    <citation type="journal article" date="2015" name="Proc. Natl. Acad. Sci. U.S.A.">
        <title>Networks of energetic and metabolic interactions define dynamics in microbial communities.</title>
        <authorList>
            <person name="Embree M."/>
            <person name="Liu J.K."/>
            <person name="Al-Bassam M.M."/>
            <person name="Zengler K."/>
        </authorList>
    </citation>
    <scope>NUCLEOTIDE SEQUENCE</scope>
</reference>
<evidence type="ECO:0000256" key="16">
    <source>
        <dbReference type="ARBA" id="ARBA00023268"/>
    </source>
</evidence>
<keyword evidence="15" id="KW-0456">Lyase</keyword>
<dbReference type="NCBIfam" id="TIGR00196">
    <property type="entry name" value="yjeF_cterm"/>
    <property type="match status" value="1"/>
</dbReference>
<evidence type="ECO:0000256" key="7">
    <source>
        <dbReference type="ARBA" id="ARBA00013129"/>
    </source>
</evidence>
<organism evidence="23">
    <name type="scientific">hydrocarbon metagenome</name>
    <dbReference type="NCBI Taxonomy" id="938273"/>
    <lineage>
        <taxon>unclassified sequences</taxon>
        <taxon>metagenomes</taxon>
        <taxon>ecological metagenomes</taxon>
    </lineage>
</organism>
<keyword evidence="12" id="KW-0630">Potassium</keyword>
<comment type="function">
    <text evidence="17">Bifunctional enzyme that catalyzes the epimerization of the S- and R-forms of NAD(P)HX and the dehydration of the S-form of NAD(P)HX at the expense of ADP, which is converted to AMP. This allows the repair of both epimers of NAD(P)HX, a damaged form of NAD(P)H that is a result of enzymatic or heat-dependent hydration.</text>
</comment>
<dbReference type="PROSITE" id="PS51383">
    <property type="entry name" value="YJEF_C_3"/>
    <property type="match status" value="1"/>
</dbReference>
<dbReference type="InterPro" id="IPR029056">
    <property type="entry name" value="Ribokinase-like"/>
</dbReference>
<evidence type="ECO:0000256" key="2">
    <source>
        <dbReference type="ARBA" id="ARBA00000909"/>
    </source>
</evidence>
<dbReference type="AlphaFoldDB" id="A0A0W8E8Y7"/>
<evidence type="ECO:0000259" key="21">
    <source>
        <dbReference type="PROSITE" id="PS51383"/>
    </source>
</evidence>
<evidence type="ECO:0000313" key="23">
    <source>
        <dbReference type="EMBL" id="KUG05103.1"/>
    </source>
</evidence>
<dbReference type="PIRSF" id="PIRSF017184">
    <property type="entry name" value="Nnr"/>
    <property type="match status" value="1"/>
</dbReference>
<dbReference type="GO" id="GO:0005524">
    <property type="term" value="F:ATP binding"/>
    <property type="evidence" value="ECO:0007669"/>
    <property type="project" value="UniProtKB-KW"/>
</dbReference>
<evidence type="ECO:0000256" key="14">
    <source>
        <dbReference type="ARBA" id="ARBA00023235"/>
    </source>
</evidence>
<comment type="similarity">
    <text evidence="4">In the N-terminal section; belongs to the NnrE/AIBP family.</text>
</comment>
<dbReference type="InterPro" id="IPR004443">
    <property type="entry name" value="YjeF_N_dom"/>
</dbReference>
<dbReference type="Gene3D" id="3.40.50.10260">
    <property type="entry name" value="YjeF N-terminal domain"/>
    <property type="match status" value="1"/>
</dbReference>
<dbReference type="EC" id="5.1.99.6" evidence="6"/>
<evidence type="ECO:0000256" key="12">
    <source>
        <dbReference type="ARBA" id="ARBA00022958"/>
    </source>
</evidence>
<dbReference type="InterPro" id="IPR000631">
    <property type="entry name" value="CARKD"/>
</dbReference>
<evidence type="ECO:0000256" key="20">
    <source>
        <dbReference type="ARBA" id="ARBA00049209"/>
    </source>
</evidence>
<name>A0A0W8E8Y7_9ZZZZ</name>
<feature type="domain" description="YjeF N-terminal" evidence="22">
    <location>
        <begin position="9"/>
        <end position="221"/>
    </location>
</feature>
<dbReference type="GO" id="GO:0046872">
    <property type="term" value="F:metal ion binding"/>
    <property type="evidence" value="ECO:0007669"/>
    <property type="project" value="UniProtKB-KW"/>
</dbReference>
<dbReference type="Pfam" id="PF01256">
    <property type="entry name" value="Carb_kinase"/>
    <property type="match status" value="1"/>
</dbReference>
<comment type="cofactor">
    <cofactor evidence="3">
        <name>K(+)</name>
        <dbReference type="ChEBI" id="CHEBI:29103"/>
    </cofactor>
</comment>
<dbReference type="EMBL" id="LNQE01001830">
    <property type="protein sequence ID" value="KUG05103.1"/>
    <property type="molecule type" value="Genomic_DNA"/>
</dbReference>
<protein>
    <recommendedName>
        <fullName evidence="18">Nicotinamide nucleotide repair protein</fullName>
        <ecNumber evidence="7">4.2.1.136</ecNumber>
        <ecNumber evidence="6">5.1.99.6</ecNumber>
    </recommendedName>
</protein>
<dbReference type="HAMAP" id="MF_01966">
    <property type="entry name" value="NADHX_epimerase"/>
    <property type="match status" value="1"/>
</dbReference>
<evidence type="ECO:0000256" key="3">
    <source>
        <dbReference type="ARBA" id="ARBA00001958"/>
    </source>
</evidence>
<dbReference type="Gene3D" id="3.40.1190.20">
    <property type="match status" value="1"/>
</dbReference>
<accession>A0A0W8E8Y7</accession>
<keyword evidence="10" id="KW-0067">ATP-binding</keyword>
<evidence type="ECO:0000256" key="11">
    <source>
        <dbReference type="ARBA" id="ARBA00022857"/>
    </source>
</evidence>
<dbReference type="InterPro" id="IPR036652">
    <property type="entry name" value="YjeF_N_dom_sf"/>
</dbReference>
<keyword evidence="16" id="KW-0511">Multifunctional enzyme</keyword>
<evidence type="ECO:0000256" key="4">
    <source>
        <dbReference type="ARBA" id="ARBA00006001"/>
    </source>
</evidence>
<evidence type="ECO:0000256" key="9">
    <source>
        <dbReference type="ARBA" id="ARBA00022741"/>
    </source>
</evidence>
<comment type="caution">
    <text evidence="23">The sequence shown here is derived from an EMBL/GenBank/DDBJ whole genome shotgun (WGS) entry which is preliminary data.</text>
</comment>
<evidence type="ECO:0000256" key="18">
    <source>
        <dbReference type="ARBA" id="ARBA00032624"/>
    </source>
</evidence>
<keyword evidence="9" id="KW-0547">Nucleotide-binding</keyword>
<keyword evidence="14" id="KW-0413">Isomerase</keyword>
<proteinExistence type="inferred from homology"/>
<comment type="catalytic activity">
    <reaction evidence="2">
        <text>(6R)-NADPHX = (6S)-NADPHX</text>
        <dbReference type="Rhea" id="RHEA:32227"/>
        <dbReference type="ChEBI" id="CHEBI:64076"/>
        <dbReference type="ChEBI" id="CHEBI:64077"/>
        <dbReference type="EC" id="5.1.99.6"/>
    </reaction>
</comment>
<keyword evidence="11" id="KW-0521">NADP</keyword>
<comment type="catalytic activity">
    <reaction evidence="20">
        <text>(6S)-NADPHX + ADP = AMP + phosphate + NADPH + H(+)</text>
        <dbReference type="Rhea" id="RHEA:32235"/>
        <dbReference type="ChEBI" id="CHEBI:15378"/>
        <dbReference type="ChEBI" id="CHEBI:43474"/>
        <dbReference type="ChEBI" id="CHEBI:57783"/>
        <dbReference type="ChEBI" id="CHEBI:64076"/>
        <dbReference type="ChEBI" id="CHEBI:456215"/>
        <dbReference type="ChEBI" id="CHEBI:456216"/>
        <dbReference type="EC" id="4.2.1.136"/>
    </reaction>
</comment>
<comment type="similarity">
    <text evidence="5">In the C-terminal section; belongs to the NnrD/CARKD family.</text>
</comment>
<evidence type="ECO:0000259" key="22">
    <source>
        <dbReference type="PROSITE" id="PS51385"/>
    </source>
</evidence>
<dbReference type="CDD" id="cd01171">
    <property type="entry name" value="YXKO-related"/>
    <property type="match status" value="1"/>
</dbReference>
<evidence type="ECO:0000256" key="5">
    <source>
        <dbReference type="ARBA" id="ARBA00009524"/>
    </source>
</evidence>
<gene>
    <name evidence="23" type="ORF">ASZ90_017486</name>
</gene>
<dbReference type="SUPFAM" id="SSF53613">
    <property type="entry name" value="Ribokinase-like"/>
    <property type="match status" value="1"/>
</dbReference>
<feature type="domain" description="YjeF C-terminal" evidence="21">
    <location>
        <begin position="231"/>
        <end position="514"/>
    </location>
</feature>
<comment type="catalytic activity">
    <reaction evidence="19">
        <text>(6S)-NADHX + ADP = AMP + phosphate + NADH + H(+)</text>
        <dbReference type="Rhea" id="RHEA:32223"/>
        <dbReference type="ChEBI" id="CHEBI:15378"/>
        <dbReference type="ChEBI" id="CHEBI:43474"/>
        <dbReference type="ChEBI" id="CHEBI:57945"/>
        <dbReference type="ChEBI" id="CHEBI:64074"/>
        <dbReference type="ChEBI" id="CHEBI:456215"/>
        <dbReference type="ChEBI" id="CHEBI:456216"/>
        <dbReference type="EC" id="4.2.1.136"/>
    </reaction>
</comment>
<dbReference type="PANTHER" id="PTHR12592:SF0">
    <property type="entry name" value="ATP-DEPENDENT (S)-NAD(P)H-HYDRATE DEHYDRATASE"/>
    <property type="match status" value="1"/>
</dbReference>
<dbReference type="PANTHER" id="PTHR12592">
    <property type="entry name" value="ATP-DEPENDENT (S)-NAD(P)H-HYDRATE DEHYDRATASE FAMILY MEMBER"/>
    <property type="match status" value="1"/>
</dbReference>
<dbReference type="HAMAP" id="MF_01965">
    <property type="entry name" value="NADHX_dehydratase"/>
    <property type="match status" value="1"/>
</dbReference>
<evidence type="ECO:0000256" key="8">
    <source>
        <dbReference type="ARBA" id="ARBA00022723"/>
    </source>
</evidence>
<dbReference type="InterPro" id="IPR030677">
    <property type="entry name" value="Nnr"/>
</dbReference>
<evidence type="ECO:0000256" key="15">
    <source>
        <dbReference type="ARBA" id="ARBA00023239"/>
    </source>
</evidence>
<dbReference type="SUPFAM" id="SSF64153">
    <property type="entry name" value="YjeF N-terminal domain-like"/>
    <property type="match status" value="1"/>
</dbReference>
<evidence type="ECO:0000256" key="19">
    <source>
        <dbReference type="ARBA" id="ARBA00048238"/>
    </source>
</evidence>
<comment type="catalytic activity">
    <reaction evidence="1">
        <text>(6R)-NADHX = (6S)-NADHX</text>
        <dbReference type="Rhea" id="RHEA:32215"/>
        <dbReference type="ChEBI" id="CHEBI:64074"/>
        <dbReference type="ChEBI" id="CHEBI:64075"/>
        <dbReference type="EC" id="5.1.99.6"/>
    </reaction>
</comment>
<dbReference type="EC" id="4.2.1.136" evidence="7"/>